<proteinExistence type="predicted"/>
<reference evidence="3 5" key="1">
    <citation type="submission" date="2020-06" db="EMBL/GenBank/DDBJ databases">
        <title>Description of novel acetic acid bacteria.</title>
        <authorList>
            <person name="Sombolestani A."/>
        </authorList>
    </citation>
    <scope>NUCLEOTIDE SEQUENCE [LARGE SCALE GENOMIC DNA]</scope>
    <source>
        <strain evidence="3 5">LMG 26838</strain>
    </source>
</reference>
<evidence type="ECO:0000256" key="1">
    <source>
        <dbReference type="SAM" id="MobiDB-lite"/>
    </source>
</evidence>
<reference evidence="2 4" key="2">
    <citation type="submission" date="2020-08" db="EMBL/GenBank/DDBJ databases">
        <title>Genomic Encyclopedia of Type Strains, Phase III (KMG-III): the genomes of soil and plant-associated and newly described type strains.</title>
        <authorList>
            <person name="Whitman W."/>
        </authorList>
    </citation>
    <scope>NUCLEOTIDE SEQUENCE [LARGE SCALE GENOMIC DNA]</scope>
    <source>
        <strain evidence="2 4">CECT 8088</strain>
    </source>
</reference>
<evidence type="ECO:0000313" key="5">
    <source>
        <dbReference type="Proteomes" id="UP000565205"/>
    </source>
</evidence>
<dbReference type="AlphaFoldDB" id="A0A839V009"/>
<evidence type="ECO:0000313" key="2">
    <source>
        <dbReference type="EMBL" id="MBB3175487.1"/>
    </source>
</evidence>
<sequence>MSRKAKRSSSSPSKPDTDGYSAPPERWQHGSAVTIARDPTTGIRTQSVAGAFEHMLRSGSLQPRHKAAADRWLADFEFGVLSARDPEKRGTGAAGSHDGFTVARLDAVNKYFKAKWSLGPAAHALLEPVLHERLSLTVLESRLGRDRRYISGKIEAALERLVEHYYAVDNPAAARRHTIVGSNDHQPPVAQAA</sequence>
<feature type="region of interest" description="Disordered" evidence="1">
    <location>
        <begin position="1"/>
        <end position="40"/>
    </location>
</feature>
<dbReference type="EMBL" id="JACHXV010000036">
    <property type="protein sequence ID" value="MBB3175487.1"/>
    <property type="molecule type" value="Genomic_DNA"/>
</dbReference>
<keyword evidence="4" id="KW-1185">Reference proteome</keyword>
<comment type="caution">
    <text evidence="2">The sequence shown here is derived from an EMBL/GenBank/DDBJ whole genome shotgun (WGS) entry which is preliminary data.</text>
</comment>
<protein>
    <submittedName>
        <fullName evidence="2">Uncharacterized protein</fullName>
    </submittedName>
</protein>
<dbReference type="RefSeq" id="WP_176623237.1">
    <property type="nucleotide sequence ID" value="NZ_JABXXQ010000095.1"/>
</dbReference>
<evidence type="ECO:0000313" key="4">
    <source>
        <dbReference type="Proteomes" id="UP000557688"/>
    </source>
</evidence>
<dbReference type="EMBL" id="JABXXQ010000095">
    <property type="protein sequence ID" value="NVN30031.1"/>
    <property type="molecule type" value="Genomic_DNA"/>
</dbReference>
<accession>A0A839V009</accession>
<dbReference type="Proteomes" id="UP000557688">
    <property type="component" value="Unassembled WGS sequence"/>
</dbReference>
<gene>
    <name evidence="2" type="ORF">FHR90_003343</name>
    <name evidence="3" type="ORF">HUK83_06740</name>
</gene>
<name>A0A839V009_9PROT</name>
<organism evidence="2 4">
    <name type="scientific">Endobacter medicaginis</name>
    <dbReference type="NCBI Taxonomy" id="1181271"/>
    <lineage>
        <taxon>Bacteria</taxon>
        <taxon>Pseudomonadati</taxon>
        <taxon>Pseudomonadota</taxon>
        <taxon>Alphaproteobacteria</taxon>
        <taxon>Acetobacterales</taxon>
        <taxon>Acetobacteraceae</taxon>
        <taxon>Endobacter</taxon>
    </lineage>
</organism>
<dbReference type="Proteomes" id="UP000565205">
    <property type="component" value="Unassembled WGS sequence"/>
</dbReference>
<evidence type="ECO:0000313" key="3">
    <source>
        <dbReference type="EMBL" id="NVN30031.1"/>
    </source>
</evidence>